<dbReference type="SMART" id="SM00342">
    <property type="entry name" value="HTH_ARAC"/>
    <property type="match status" value="1"/>
</dbReference>
<dbReference type="PROSITE" id="PS01124">
    <property type="entry name" value="HTH_ARAC_FAMILY_2"/>
    <property type="match status" value="1"/>
</dbReference>
<keyword evidence="2" id="KW-0238">DNA-binding</keyword>
<dbReference type="PANTHER" id="PTHR43280">
    <property type="entry name" value="ARAC-FAMILY TRANSCRIPTIONAL REGULATOR"/>
    <property type="match status" value="1"/>
</dbReference>
<organism evidence="5 6">
    <name type="scientific">Neobacillus rhizophilus</name>
    <dbReference type="NCBI Taxonomy" id="2833579"/>
    <lineage>
        <taxon>Bacteria</taxon>
        <taxon>Bacillati</taxon>
        <taxon>Bacillota</taxon>
        <taxon>Bacilli</taxon>
        <taxon>Bacillales</taxon>
        <taxon>Bacillaceae</taxon>
        <taxon>Neobacillus</taxon>
    </lineage>
</organism>
<dbReference type="PRINTS" id="PR00032">
    <property type="entry name" value="HTHARAC"/>
</dbReference>
<sequence length="250" mass="29280">MNDHLQPDTPNPNINRNGLTPEFIEAGHKFREKLLYRIQIGDRELIADFEKDPFLKLSDDQFNLLNRVPNNKMRSYKNILLSHNTLYSYAAEKGGLSPWQCHFISEKYAIMIEHAETITKLDKIHSYMVKEYSDPTIRKSNSGSLTIVEKAENYIEMNFAEDISMEEIARKIHVHPSHLMRTFKKEKGITISNYRNLRRMKEAKELILNSNLTMTEIAIMVGFSNPQYFSKFFKEVEGITPVEFKKQKKK</sequence>
<keyword evidence="6" id="KW-1185">Reference proteome</keyword>
<comment type="caution">
    <text evidence="5">The sequence shown here is derived from an EMBL/GenBank/DDBJ whole genome shotgun (WGS) entry which is preliminary data.</text>
</comment>
<evidence type="ECO:0000313" key="6">
    <source>
        <dbReference type="Proteomes" id="UP000679749"/>
    </source>
</evidence>
<dbReference type="Gene3D" id="1.10.10.60">
    <property type="entry name" value="Homeodomain-like"/>
    <property type="match status" value="2"/>
</dbReference>
<dbReference type="GO" id="GO:0003700">
    <property type="term" value="F:DNA-binding transcription factor activity"/>
    <property type="evidence" value="ECO:0007669"/>
    <property type="project" value="InterPro"/>
</dbReference>
<dbReference type="InterPro" id="IPR018060">
    <property type="entry name" value="HTH_AraC"/>
</dbReference>
<dbReference type="SUPFAM" id="SSF46689">
    <property type="entry name" value="Homeodomain-like"/>
    <property type="match status" value="2"/>
</dbReference>
<dbReference type="GO" id="GO:0043565">
    <property type="term" value="F:sequence-specific DNA binding"/>
    <property type="evidence" value="ECO:0007669"/>
    <property type="project" value="InterPro"/>
</dbReference>
<dbReference type="Pfam" id="PF12833">
    <property type="entry name" value="HTH_18"/>
    <property type="match status" value="1"/>
</dbReference>
<dbReference type="EMBL" id="JAGYPF010000006">
    <property type="protein sequence ID" value="MBS4216154.1"/>
    <property type="molecule type" value="Genomic_DNA"/>
</dbReference>
<proteinExistence type="predicted"/>
<dbReference type="Proteomes" id="UP000679749">
    <property type="component" value="Unassembled WGS sequence"/>
</dbReference>
<dbReference type="InterPro" id="IPR020449">
    <property type="entry name" value="Tscrpt_reg_AraC-type_HTH"/>
</dbReference>
<feature type="domain" description="HTH araC/xylS-type" evidence="4">
    <location>
        <begin position="149"/>
        <end position="247"/>
    </location>
</feature>
<keyword evidence="3" id="KW-0804">Transcription</keyword>
<evidence type="ECO:0000313" key="5">
    <source>
        <dbReference type="EMBL" id="MBS4216154.1"/>
    </source>
</evidence>
<dbReference type="RefSeq" id="WP_213120686.1">
    <property type="nucleotide sequence ID" value="NZ_JAGYPF010000006.1"/>
</dbReference>
<keyword evidence="1" id="KW-0805">Transcription regulation</keyword>
<evidence type="ECO:0000259" key="4">
    <source>
        <dbReference type="PROSITE" id="PS01124"/>
    </source>
</evidence>
<name>A0A942UDE6_9BACI</name>
<dbReference type="InterPro" id="IPR009057">
    <property type="entry name" value="Homeodomain-like_sf"/>
</dbReference>
<evidence type="ECO:0000256" key="1">
    <source>
        <dbReference type="ARBA" id="ARBA00023015"/>
    </source>
</evidence>
<gene>
    <name evidence="5" type="ORF">KHA99_27400</name>
</gene>
<dbReference type="AlphaFoldDB" id="A0A942UDE6"/>
<reference evidence="5" key="1">
    <citation type="submission" date="2021-05" db="EMBL/GenBank/DDBJ databases">
        <title>Novel Bacillus species.</title>
        <authorList>
            <person name="Liu G."/>
        </authorList>
    </citation>
    <scope>NUCLEOTIDE SEQUENCE</scope>
    <source>
        <strain evidence="5">FJAT-49825</strain>
    </source>
</reference>
<dbReference type="InterPro" id="IPR018062">
    <property type="entry name" value="HTH_AraC-typ_CS"/>
</dbReference>
<protein>
    <submittedName>
        <fullName evidence="5">Helix-turn-helix transcriptional regulator</fullName>
    </submittedName>
</protein>
<evidence type="ECO:0000256" key="2">
    <source>
        <dbReference type="ARBA" id="ARBA00023125"/>
    </source>
</evidence>
<evidence type="ECO:0000256" key="3">
    <source>
        <dbReference type="ARBA" id="ARBA00023163"/>
    </source>
</evidence>
<dbReference type="PANTHER" id="PTHR43280:SF28">
    <property type="entry name" value="HTH-TYPE TRANSCRIPTIONAL ACTIVATOR RHAS"/>
    <property type="match status" value="1"/>
</dbReference>
<accession>A0A942UDE6</accession>
<dbReference type="PROSITE" id="PS00041">
    <property type="entry name" value="HTH_ARAC_FAMILY_1"/>
    <property type="match status" value="1"/>
</dbReference>